<evidence type="ECO:0000256" key="2">
    <source>
        <dbReference type="ARBA" id="ARBA00022692"/>
    </source>
</evidence>
<reference evidence="7" key="1">
    <citation type="journal article" date="2015" name="J. Biotechnol.">
        <title>Complete genome sequence of Haloferax gibbonsii strain ARA6, a potential producer of polyhydroxyalkanoates and halocins isolated from Araruama, Rio de Janeiro, Brasil.</title>
        <authorList>
            <person name="Pinto L.H."/>
            <person name="D'Alincourt Carvalho-Assef A.P."/>
            <person name="Vieira R.P."/>
            <person name="Clementino M.M."/>
            <person name="Albano R.M."/>
        </authorList>
    </citation>
    <scope>NUCLEOTIDE SEQUENCE [LARGE SCALE GENOMIC DNA]</scope>
    <source>
        <strain evidence="7">ARA6</strain>
    </source>
</reference>
<sequence length="279" mass="29467">MTSTSTPAAPGPELLNERSIGGILVHLLSIPTGVVGAGLVSLVATNEFTKRNARNALDWHFTVLALTVLTFGSVFVYAELTEQGITNVVTLSAPIAAGVGLVISALLLVWMIVTTCTFLFGFIATGKAVFGDAWRYPLTPALVERFGSQVEVPGGWPGVIVGYVVIAPLVIGTVFLGPHEGTAVLATVFGMFGLIMVLVPLTGVAMYLHVKRTSAAGTNWKPHLVAYIGAPVLVAVLAYALSGTFTDSINPGGDAMYVFLAAFWVASLTYVLRWRTTLR</sequence>
<evidence type="ECO:0000313" key="6">
    <source>
        <dbReference type="EMBL" id="AKU08172.1"/>
    </source>
</evidence>
<dbReference type="EMBL" id="CP011947">
    <property type="protein sequence ID" value="AKU08172.1"/>
    <property type="molecule type" value="Genomic_DNA"/>
</dbReference>
<evidence type="ECO:0000256" key="4">
    <source>
        <dbReference type="ARBA" id="ARBA00023136"/>
    </source>
</evidence>
<dbReference type="RefSeq" id="WP_050459452.1">
    <property type="nucleotide sequence ID" value="NZ_CP011947.1"/>
</dbReference>
<feature type="transmembrane region" description="Helical" evidence="5">
    <location>
        <begin position="56"/>
        <end position="78"/>
    </location>
</feature>
<accession>A0A0K1IUE7</accession>
<evidence type="ECO:0000256" key="3">
    <source>
        <dbReference type="ARBA" id="ARBA00022989"/>
    </source>
</evidence>
<gene>
    <name evidence="6" type="ORF">ABY42_10660</name>
</gene>
<dbReference type="InterPro" id="IPR019109">
    <property type="entry name" value="MamF_MmsF"/>
</dbReference>
<feature type="transmembrane region" description="Helical" evidence="5">
    <location>
        <begin position="20"/>
        <end position="44"/>
    </location>
</feature>
<name>A0A0K1IUE7_HALGI</name>
<keyword evidence="6" id="KW-0012">Acyltransferase</keyword>
<keyword evidence="3 5" id="KW-1133">Transmembrane helix</keyword>
<comment type="subcellular location">
    <subcellularLocation>
        <location evidence="1">Membrane</location>
        <topology evidence="1">Multi-pass membrane protein</topology>
    </subcellularLocation>
</comment>
<keyword evidence="4 5" id="KW-0472">Membrane</keyword>
<proteinExistence type="predicted"/>
<dbReference type="AlphaFoldDB" id="A0A0K1IUE7"/>
<keyword evidence="6" id="KW-0808">Transferase</keyword>
<evidence type="ECO:0000256" key="5">
    <source>
        <dbReference type="SAM" id="Phobius"/>
    </source>
</evidence>
<evidence type="ECO:0000256" key="1">
    <source>
        <dbReference type="ARBA" id="ARBA00004141"/>
    </source>
</evidence>
<feature type="transmembrane region" description="Helical" evidence="5">
    <location>
        <begin position="255"/>
        <end position="272"/>
    </location>
</feature>
<dbReference type="GeneID" id="25246420"/>
<protein>
    <submittedName>
        <fullName evidence="6">Acyltransferase</fullName>
    </submittedName>
</protein>
<dbReference type="GO" id="GO:0016746">
    <property type="term" value="F:acyltransferase activity"/>
    <property type="evidence" value="ECO:0007669"/>
    <property type="project" value="UniProtKB-KW"/>
</dbReference>
<feature type="transmembrane region" description="Helical" evidence="5">
    <location>
        <begin position="183"/>
        <end position="208"/>
    </location>
</feature>
<feature type="transmembrane region" description="Helical" evidence="5">
    <location>
        <begin position="98"/>
        <end position="125"/>
    </location>
</feature>
<keyword evidence="2 5" id="KW-0812">Transmembrane</keyword>
<dbReference type="KEGG" id="hgi:ABY42_10660"/>
<organism evidence="6 7">
    <name type="scientific">Haloferax gibbonsii</name>
    <dbReference type="NCBI Taxonomy" id="35746"/>
    <lineage>
        <taxon>Archaea</taxon>
        <taxon>Methanobacteriati</taxon>
        <taxon>Methanobacteriota</taxon>
        <taxon>Stenosarchaea group</taxon>
        <taxon>Halobacteria</taxon>
        <taxon>Halobacteriales</taxon>
        <taxon>Haloferacaceae</taxon>
        <taxon>Haloferax</taxon>
    </lineage>
</organism>
<dbReference type="Pfam" id="PF09685">
    <property type="entry name" value="MamF_MmsF"/>
    <property type="match status" value="1"/>
</dbReference>
<feature type="transmembrane region" description="Helical" evidence="5">
    <location>
        <begin position="155"/>
        <end position="177"/>
    </location>
</feature>
<dbReference type="PATRIC" id="fig|35746.4.peg.2291"/>
<dbReference type="Proteomes" id="UP000066124">
    <property type="component" value="Chromosome"/>
</dbReference>
<feature type="transmembrane region" description="Helical" evidence="5">
    <location>
        <begin position="224"/>
        <end position="243"/>
    </location>
</feature>
<evidence type="ECO:0000313" key="7">
    <source>
        <dbReference type="Proteomes" id="UP000066124"/>
    </source>
</evidence>